<name>A0ABS0LJW7_9LACT</name>
<sequence>MDSSEAEIIISTFKLPDTIGKLTVVIDHYLSFSDLSRIKAAIQMVLEEKTEKYGEFGFEF</sequence>
<dbReference type="Proteomes" id="UP000823401">
    <property type="component" value="Unassembled WGS sequence"/>
</dbReference>
<accession>A0ABS0LJW7</accession>
<organism evidence="1 2">
    <name type="scientific">Ruoffia tabacinasalis</name>
    <dbReference type="NCBI Taxonomy" id="87458"/>
    <lineage>
        <taxon>Bacteria</taxon>
        <taxon>Bacillati</taxon>
        <taxon>Bacillota</taxon>
        <taxon>Bacilli</taxon>
        <taxon>Lactobacillales</taxon>
        <taxon>Aerococcaceae</taxon>
        <taxon>Ruoffia</taxon>
    </lineage>
</organism>
<reference evidence="1 2" key="1">
    <citation type="submission" date="2020-07" db="EMBL/GenBank/DDBJ databases">
        <title>Facklamia lactis sp. nov., isolated from raw milk.</title>
        <authorList>
            <person name="Doll E.V."/>
            <person name="Huptas C."/>
            <person name="Staib L."/>
            <person name="Wenning M."/>
            <person name="Scherer S."/>
        </authorList>
    </citation>
    <scope>NUCLEOTIDE SEQUENCE [LARGE SCALE GENOMIC DNA]</scope>
    <source>
        <strain evidence="1 2">DSM 104272</strain>
    </source>
</reference>
<protein>
    <submittedName>
        <fullName evidence="1">Uncharacterized protein</fullName>
    </submittedName>
</protein>
<keyword evidence="2" id="KW-1185">Reference proteome</keyword>
<proteinExistence type="predicted"/>
<evidence type="ECO:0000313" key="1">
    <source>
        <dbReference type="EMBL" id="MBG9978570.1"/>
    </source>
</evidence>
<evidence type="ECO:0000313" key="2">
    <source>
        <dbReference type="Proteomes" id="UP000823401"/>
    </source>
</evidence>
<comment type="caution">
    <text evidence="1">The sequence shown here is derived from an EMBL/GenBank/DDBJ whole genome shotgun (WGS) entry which is preliminary data.</text>
</comment>
<gene>
    <name evidence="1" type="ORF">HYQ42_07185</name>
</gene>
<dbReference type="RefSeq" id="WP_197104638.1">
    <property type="nucleotide sequence ID" value="NZ_JACCEL010000015.1"/>
</dbReference>
<dbReference type="EMBL" id="JACCEL010000015">
    <property type="protein sequence ID" value="MBG9978570.1"/>
    <property type="molecule type" value="Genomic_DNA"/>
</dbReference>